<sequence length="141" mass="15443">MDRDMTLPDGSHPAMRWLLIGLLATPLAWLLQMLSMETLAAQACYPFNQPLSAPVVPWLRAALVTISATCLLAGTAGSLIAWRNLRKTGPKEWGALSGARRSRAELERFLSRIAMMCSTLFLFALIATDVALALVSPCGWW</sequence>
<dbReference type="AlphaFoldDB" id="Q13YQ6"/>
<dbReference type="Proteomes" id="UP000001817">
    <property type="component" value="Chromosome 1"/>
</dbReference>
<dbReference type="EMBL" id="CP000270">
    <property type="protein sequence ID" value="ABE30783.1"/>
    <property type="molecule type" value="Genomic_DNA"/>
</dbReference>
<proteinExistence type="predicted"/>
<keyword evidence="3" id="KW-1185">Reference proteome</keyword>
<name>Q13YQ6_PARXL</name>
<organism evidence="2 3">
    <name type="scientific">Paraburkholderia xenovorans (strain LB400)</name>
    <dbReference type="NCBI Taxonomy" id="266265"/>
    <lineage>
        <taxon>Bacteria</taxon>
        <taxon>Pseudomonadati</taxon>
        <taxon>Pseudomonadota</taxon>
        <taxon>Betaproteobacteria</taxon>
        <taxon>Burkholderiales</taxon>
        <taxon>Burkholderiaceae</taxon>
        <taxon>Paraburkholderia</taxon>
    </lineage>
</organism>
<accession>Q13YQ6</accession>
<evidence type="ECO:0000256" key="1">
    <source>
        <dbReference type="SAM" id="Phobius"/>
    </source>
</evidence>
<evidence type="ECO:0000313" key="3">
    <source>
        <dbReference type="Proteomes" id="UP000001817"/>
    </source>
</evidence>
<keyword evidence="1" id="KW-0472">Membrane</keyword>
<dbReference type="KEGG" id="bxe:Bxe_A2186"/>
<evidence type="ECO:0000313" key="2">
    <source>
        <dbReference type="EMBL" id="ABE30783.1"/>
    </source>
</evidence>
<protein>
    <recommendedName>
        <fullName evidence="4">Transmembrane protein</fullName>
    </recommendedName>
</protein>
<dbReference type="KEGG" id="bxb:DR64_4340"/>
<keyword evidence="1" id="KW-1133">Transmembrane helix</keyword>
<keyword evidence="1" id="KW-0812">Transmembrane</keyword>
<dbReference type="STRING" id="266265.Bxe_A2186"/>
<dbReference type="OrthoDB" id="5572070at2"/>
<feature type="transmembrane region" description="Helical" evidence="1">
    <location>
        <begin position="109"/>
        <end position="135"/>
    </location>
</feature>
<evidence type="ECO:0008006" key="4">
    <source>
        <dbReference type="Google" id="ProtNLM"/>
    </source>
</evidence>
<dbReference type="eggNOG" id="ENOG503309C">
    <property type="taxonomic scope" value="Bacteria"/>
</dbReference>
<reference evidence="2 3" key="1">
    <citation type="journal article" date="2006" name="Proc. Natl. Acad. Sci. U.S.A.">
        <title>Burkholderia xenovorans LB400 harbors a multi-replicon, 9.73-Mbp genome shaped for versatility.</title>
        <authorList>
            <person name="Chain P.S."/>
            <person name="Denef V.J."/>
            <person name="Konstantinidis K.T."/>
            <person name="Vergez L.M."/>
            <person name="Agullo L."/>
            <person name="Reyes V.L."/>
            <person name="Hauser L."/>
            <person name="Cordova M."/>
            <person name="Gomez L."/>
            <person name="Gonzalez M."/>
            <person name="Land M."/>
            <person name="Lao V."/>
            <person name="Larimer F."/>
            <person name="LiPuma J.J."/>
            <person name="Mahenthiralingam E."/>
            <person name="Malfatti S.A."/>
            <person name="Marx C.J."/>
            <person name="Parnell J.J."/>
            <person name="Ramette A."/>
            <person name="Richardson P."/>
            <person name="Seeger M."/>
            <person name="Smith D."/>
            <person name="Spilker T."/>
            <person name="Sul W.J."/>
            <person name="Tsoi T.V."/>
            <person name="Ulrich L.E."/>
            <person name="Zhulin I.B."/>
            <person name="Tiedje J.M."/>
        </authorList>
    </citation>
    <scope>NUCLEOTIDE SEQUENCE [LARGE SCALE GENOMIC DNA]</scope>
    <source>
        <strain evidence="2 3">LB400</strain>
    </source>
</reference>
<feature type="transmembrane region" description="Helical" evidence="1">
    <location>
        <begin position="58"/>
        <end position="82"/>
    </location>
</feature>
<gene>
    <name evidence="2" type="ORF">Bxe_A2186</name>
</gene>
<dbReference type="PATRIC" id="fig|266265.5.peg.2347"/>